<keyword evidence="6 8" id="KW-1133">Transmembrane helix</keyword>
<dbReference type="Gene3D" id="3.40.1110.10">
    <property type="entry name" value="Calcium-transporting ATPase, cytoplasmic domain N"/>
    <property type="match status" value="1"/>
</dbReference>
<feature type="transmembrane region" description="Helical" evidence="8">
    <location>
        <begin position="636"/>
        <end position="663"/>
    </location>
</feature>
<dbReference type="OrthoDB" id="7059309at2"/>
<organism evidence="11 12">
    <name type="scientific">Raineyella antarctica</name>
    <dbReference type="NCBI Taxonomy" id="1577474"/>
    <lineage>
        <taxon>Bacteria</taxon>
        <taxon>Bacillati</taxon>
        <taxon>Actinomycetota</taxon>
        <taxon>Actinomycetes</taxon>
        <taxon>Propionibacteriales</taxon>
        <taxon>Propionibacteriaceae</taxon>
        <taxon>Raineyella</taxon>
    </lineage>
</organism>
<feature type="transmembrane region" description="Helical" evidence="8">
    <location>
        <begin position="337"/>
        <end position="361"/>
    </location>
</feature>
<proteinExistence type="inferred from homology"/>
<dbReference type="InterPro" id="IPR018303">
    <property type="entry name" value="ATPase_P-typ_P_site"/>
</dbReference>
<feature type="transmembrane region" description="Helical" evidence="8">
    <location>
        <begin position="81"/>
        <end position="100"/>
    </location>
</feature>
<feature type="transmembrane region" description="Helical" evidence="8">
    <location>
        <begin position="107"/>
        <end position="127"/>
    </location>
</feature>
<dbReference type="PRINTS" id="PR00119">
    <property type="entry name" value="CATATPASE"/>
</dbReference>
<keyword evidence="5" id="KW-1278">Translocase</keyword>
<keyword evidence="8" id="KW-1003">Cell membrane</keyword>
<dbReference type="PANTHER" id="PTHR48085:SF5">
    <property type="entry name" value="CADMIUM_ZINC-TRANSPORTING ATPASE HMA4-RELATED"/>
    <property type="match status" value="1"/>
</dbReference>
<dbReference type="PANTHER" id="PTHR48085">
    <property type="entry name" value="CADMIUM/ZINC-TRANSPORTING ATPASE HMA2-RELATED"/>
    <property type="match status" value="1"/>
</dbReference>
<dbReference type="GO" id="GO:0015086">
    <property type="term" value="F:cadmium ion transmembrane transporter activity"/>
    <property type="evidence" value="ECO:0007669"/>
    <property type="project" value="TreeGrafter"/>
</dbReference>
<sequence>MSDECCGADEPRRPSPTVHRITFGAPRPAGDARPGHGQDSSTLAVPPLAHEDGDGCCGPDPARQSDGEPGEVRPPWWRDPALLPSTVSGVFLAVGLVLAWSGLEVPALVAQWVALLAGAWTFVPGAIRRLVRGRLGVGLLMTIAAIGAVLLGHVGEAAALAFLFSLAETLEDRAMDRAKEGLRALLSLIPQTARLSRTGGDVTVPVAQIREGDVLVVGAGERVATDGIVAQGRSSIDTSAVTGESIPVGVGPGDPVPAGAVNGSGSLLIEATADGRDNSLTQIVALVEQAHARKGERARLADRIARPLVPVVLVAAALVAGFGLLTGDPWTWIERALVVLVAASPCALAIAVPVTVISAIGSASGFGVVIKSGAAFEQFGTIRTVAFDKTGTLTSNQPQVVDVRTAPAMGREELLGLAAAVESTSTHPLAAAIITAAPGSPAAAQVSEDAGHGITGRVGTRIVRVGSPRWIDPQQLGDDADAMSGEGMSVAVVEADGQAVGLIGIRDELRPEVAETVRMLADQGIETLMLTGDNPRTAAALAAQAGITRVLADQRPADKAAAITDLARTHPTAMVGDGINDAPALATATVGIAMGATGSAAAVESADIAFTGHDLRLIPAALAHARRGRRIMTANIALALAIIIVLFPLALFGVLGLAGVVLVHEAAEVIVILNGIRAARRPSGLPATEAGAALEPVRA</sequence>
<dbReference type="NCBIfam" id="TIGR01512">
    <property type="entry name" value="ATPase-IB2_Cd"/>
    <property type="match status" value="1"/>
</dbReference>
<comment type="subcellular location">
    <subcellularLocation>
        <location evidence="1">Cell membrane</location>
        <topology evidence="1">Multi-pass membrane protein</topology>
    </subcellularLocation>
</comment>
<keyword evidence="4 8" id="KW-0479">Metal-binding</keyword>
<evidence type="ECO:0000259" key="10">
    <source>
        <dbReference type="Pfam" id="PF00122"/>
    </source>
</evidence>
<evidence type="ECO:0000256" key="3">
    <source>
        <dbReference type="ARBA" id="ARBA00022692"/>
    </source>
</evidence>
<dbReference type="SUPFAM" id="SSF56784">
    <property type="entry name" value="HAD-like"/>
    <property type="match status" value="1"/>
</dbReference>
<dbReference type="Gene3D" id="3.40.50.1000">
    <property type="entry name" value="HAD superfamily/HAD-like"/>
    <property type="match status" value="1"/>
</dbReference>
<evidence type="ECO:0000256" key="8">
    <source>
        <dbReference type="RuleBase" id="RU362081"/>
    </source>
</evidence>
<evidence type="ECO:0000256" key="1">
    <source>
        <dbReference type="ARBA" id="ARBA00004651"/>
    </source>
</evidence>
<comment type="similarity">
    <text evidence="2 8">Belongs to the cation transport ATPase (P-type) (TC 3.A.3) family. Type IB subfamily.</text>
</comment>
<evidence type="ECO:0000256" key="7">
    <source>
        <dbReference type="ARBA" id="ARBA00023136"/>
    </source>
</evidence>
<dbReference type="Gene3D" id="2.70.150.10">
    <property type="entry name" value="Calcium-transporting ATPase, cytoplasmic transduction domain A"/>
    <property type="match status" value="1"/>
</dbReference>
<accession>A0A1G6GEZ4</accession>
<evidence type="ECO:0000313" key="12">
    <source>
        <dbReference type="Proteomes" id="UP000199086"/>
    </source>
</evidence>
<keyword evidence="8" id="KW-0067">ATP-binding</keyword>
<dbReference type="AlphaFoldDB" id="A0A1G6GEZ4"/>
<evidence type="ECO:0000256" key="4">
    <source>
        <dbReference type="ARBA" id="ARBA00022723"/>
    </source>
</evidence>
<dbReference type="NCBIfam" id="TIGR01494">
    <property type="entry name" value="ATPase_P-type"/>
    <property type="match status" value="1"/>
</dbReference>
<feature type="transmembrane region" description="Helical" evidence="8">
    <location>
        <begin position="304"/>
        <end position="325"/>
    </location>
</feature>
<dbReference type="SUPFAM" id="SSF81653">
    <property type="entry name" value="Calcium ATPase, transduction domain A"/>
    <property type="match status" value="1"/>
</dbReference>
<dbReference type="GO" id="GO:0016887">
    <property type="term" value="F:ATP hydrolysis activity"/>
    <property type="evidence" value="ECO:0007669"/>
    <property type="project" value="InterPro"/>
</dbReference>
<dbReference type="EMBL" id="FMYF01000001">
    <property type="protein sequence ID" value="SDB79736.1"/>
    <property type="molecule type" value="Genomic_DNA"/>
</dbReference>
<dbReference type="InterPro" id="IPR001757">
    <property type="entry name" value="P_typ_ATPase"/>
</dbReference>
<evidence type="ECO:0000256" key="2">
    <source>
        <dbReference type="ARBA" id="ARBA00006024"/>
    </source>
</evidence>
<dbReference type="InterPro" id="IPR008250">
    <property type="entry name" value="ATPase_P-typ_transduc_dom_A_sf"/>
</dbReference>
<dbReference type="GO" id="GO:0019829">
    <property type="term" value="F:ATPase-coupled monoatomic cation transmembrane transporter activity"/>
    <property type="evidence" value="ECO:0007669"/>
    <property type="project" value="InterPro"/>
</dbReference>
<dbReference type="GO" id="GO:0005886">
    <property type="term" value="C:plasma membrane"/>
    <property type="evidence" value="ECO:0007669"/>
    <property type="project" value="UniProtKB-SubCell"/>
</dbReference>
<protein>
    <submittedName>
        <fullName evidence="11">Cation-transporting ATPase G</fullName>
    </submittedName>
</protein>
<reference evidence="11 12" key="1">
    <citation type="submission" date="2016-06" db="EMBL/GenBank/DDBJ databases">
        <authorList>
            <person name="Olsen C.W."/>
            <person name="Carey S."/>
            <person name="Hinshaw L."/>
            <person name="Karasin A.I."/>
        </authorList>
    </citation>
    <scope>NUCLEOTIDE SEQUENCE [LARGE SCALE GENOMIC DNA]</scope>
    <source>
        <strain evidence="11 12">LZ-22</strain>
    </source>
</reference>
<dbReference type="SUPFAM" id="SSF81665">
    <property type="entry name" value="Calcium ATPase, transmembrane domain M"/>
    <property type="match status" value="1"/>
</dbReference>
<keyword evidence="7 8" id="KW-0472">Membrane</keyword>
<dbReference type="InterPro" id="IPR023298">
    <property type="entry name" value="ATPase_P-typ_TM_dom_sf"/>
</dbReference>
<dbReference type="InterPro" id="IPR023214">
    <property type="entry name" value="HAD_sf"/>
</dbReference>
<evidence type="ECO:0000256" key="9">
    <source>
        <dbReference type="SAM" id="MobiDB-lite"/>
    </source>
</evidence>
<dbReference type="InterPro" id="IPR051014">
    <property type="entry name" value="Cation_Transport_ATPase_IB"/>
</dbReference>
<feature type="transmembrane region" description="Helical" evidence="8">
    <location>
        <begin position="139"/>
        <end position="167"/>
    </location>
</feature>
<keyword evidence="3 8" id="KW-0812">Transmembrane</keyword>
<dbReference type="CDD" id="cd02079">
    <property type="entry name" value="P-type_ATPase_HM"/>
    <property type="match status" value="1"/>
</dbReference>
<feature type="region of interest" description="Disordered" evidence="9">
    <location>
        <begin position="1"/>
        <end position="72"/>
    </location>
</feature>
<dbReference type="InterPro" id="IPR036412">
    <property type="entry name" value="HAD-like_sf"/>
</dbReference>
<evidence type="ECO:0000313" key="11">
    <source>
        <dbReference type="EMBL" id="SDB79736.1"/>
    </source>
</evidence>
<evidence type="ECO:0000256" key="6">
    <source>
        <dbReference type="ARBA" id="ARBA00022989"/>
    </source>
</evidence>
<dbReference type="InterPro" id="IPR044492">
    <property type="entry name" value="P_typ_ATPase_HD_dom"/>
</dbReference>
<keyword evidence="8" id="KW-0547">Nucleotide-binding</keyword>
<dbReference type="Pfam" id="PF00702">
    <property type="entry name" value="Hydrolase"/>
    <property type="match status" value="1"/>
</dbReference>
<evidence type="ECO:0000256" key="5">
    <source>
        <dbReference type="ARBA" id="ARBA00022967"/>
    </source>
</evidence>
<dbReference type="SFLD" id="SFLDF00027">
    <property type="entry name" value="p-type_atpase"/>
    <property type="match status" value="1"/>
</dbReference>
<dbReference type="SFLD" id="SFLDS00003">
    <property type="entry name" value="Haloacid_Dehalogenase"/>
    <property type="match status" value="1"/>
</dbReference>
<dbReference type="Proteomes" id="UP000199086">
    <property type="component" value="Unassembled WGS sequence"/>
</dbReference>
<dbReference type="NCBIfam" id="TIGR01525">
    <property type="entry name" value="ATPase-IB_hvy"/>
    <property type="match status" value="1"/>
</dbReference>
<feature type="domain" description="P-type ATPase A" evidence="10">
    <location>
        <begin position="188"/>
        <end position="288"/>
    </location>
</feature>
<dbReference type="Pfam" id="PF00122">
    <property type="entry name" value="E1-E2_ATPase"/>
    <property type="match status" value="1"/>
</dbReference>
<dbReference type="InterPro" id="IPR023299">
    <property type="entry name" value="ATPase_P-typ_cyto_dom_N"/>
</dbReference>
<gene>
    <name evidence="11" type="ORF">GA0111570_1015</name>
</gene>
<dbReference type="FunFam" id="2.70.150.10:FF:000002">
    <property type="entry name" value="Copper-transporting ATPase 1, putative"/>
    <property type="match status" value="1"/>
</dbReference>
<keyword evidence="12" id="KW-1185">Reference proteome</keyword>
<dbReference type="GO" id="GO:0046872">
    <property type="term" value="F:metal ion binding"/>
    <property type="evidence" value="ECO:0007669"/>
    <property type="project" value="UniProtKB-KW"/>
</dbReference>
<dbReference type="STRING" id="1577474.GA0111570_1015"/>
<name>A0A1G6GEZ4_9ACTN</name>
<dbReference type="PROSITE" id="PS00154">
    <property type="entry name" value="ATPASE_E1_E2"/>
    <property type="match status" value="1"/>
</dbReference>
<dbReference type="SFLD" id="SFLDG00002">
    <property type="entry name" value="C1.7:_P-type_atpase_like"/>
    <property type="match status" value="1"/>
</dbReference>
<dbReference type="InterPro" id="IPR027256">
    <property type="entry name" value="P-typ_ATPase_IB"/>
</dbReference>
<dbReference type="InterPro" id="IPR059000">
    <property type="entry name" value="ATPase_P-type_domA"/>
</dbReference>
<dbReference type="GO" id="GO:0005524">
    <property type="term" value="F:ATP binding"/>
    <property type="evidence" value="ECO:0007669"/>
    <property type="project" value="UniProtKB-UniRule"/>
</dbReference>